<feature type="domain" description="Cation/H(+) antiporter C-terminal" evidence="13">
    <location>
        <begin position="639"/>
        <end position="787"/>
    </location>
</feature>
<protein>
    <submittedName>
        <fullName evidence="14">Uncharacterized protein</fullName>
    </submittedName>
</protein>
<dbReference type="InterPro" id="IPR006153">
    <property type="entry name" value="Cation/H_exchanger_TM"/>
</dbReference>
<gene>
    <name evidence="14" type="ORF">PRUPE_2G257100</name>
</gene>
<evidence type="ECO:0000256" key="5">
    <source>
        <dbReference type="ARBA" id="ARBA00022958"/>
    </source>
</evidence>
<comment type="subcellular location">
    <subcellularLocation>
        <location evidence="1">Membrane</location>
        <topology evidence="1">Multi-pass membrane protein</topology>
    </subcellularLocation>
</comment>
<accession>A0A251QLL9</accession>
<feature type="transmembrane region" description="Helical" evidence="10">
    <location>
        <begin position="279"/>
        <end position="298"/>
    </location>
</feature>
<evidence type="ECO:0000256" key="1">
    <source>
        <dbReference type="ARBA" id="ARBA00004141"/>
    </source>
</evidence>
<feature type="transmembrane region" description="Helical" evidence="10">
    <location>
        <begin position="420"/>
        <end position="444"/>
    </location>
</feature>
<dbReference type="Proteomes" id="UP000006882">
    <property type="component" value="Chromosome G2"/>
</dbReference>
<keyword evidence="6 10" id="KW-1133">Transmembrane helix</keyword>
<dbReference type="EMBL" id="CM007652">
    <property type="protein sequence ID" value="ONI24711.1"/>
    <property type="molecule type" value="Genomic_DNA"/>
</dbReference>
<reference evidence="14 15" key="1">
    <citation type="journal article" date="2013" name="Nat. Genet.">
        <title>The high-quality draft genome of peach (Prunus persica) identifies unique patterns of genetic diversity, domestication and genome evolution.</title>
        <authorList>
            <consortium name="International Peach Genome Initiative"/>
            <person name="Verde I."/>
            <person name="Abbott A.G."/>
            <person name="Scalabrin S."/>
            <person name="Jung S."/>
            <person name="Shu S."/>
            <person name="Marroni F."/>
            <person name="Zhebentyayeva T."/>
            <person name="Dettori M.T."/>
            <person name="Grimwood J."/>
            <person name="Cattonaro F."/>
            <person name="Zuccolo A."/>
            <person name="Rossini L."/>
            <person name="Jenkins J."/>
            <person name="Vendramin E."/>
            <person name="Meisel L.A."/>
            <person name="Decroocq V."/>
            <person name="Sosinski B."/>
            <person name="Prochnik S."/>
            <person name="Mitros T."/>
            <person name="Policriti A."/>
            <person name="Cipriani G."/>
            <person name="Dondini L."/>
            <person name="Ficklin S."/>
            <person name="Goodstein D.M."/>
            <person name="Xuan P."/>
            <person name="Del Fabbro C."/>
            <person name="Aramini V."/>
            <person name="Copetti D."/>
            <person name="Gonzalez S."/>
            <person name="Horner D.S."/>
            <person name="Falchi R."/>
            <person name="Lucas S."/>
            <person name="Mica E."/>
            <person name="Maldonado J."/>
            <person name="Lazzari B."/>
            <person name="Bielenberg D."/>
            <person name="Pirona R."/>
            <person name="Miculan M."/>
            <person name="Barakat A."/>
            <person name="Testolin R."/>
            <person name="Stella A."/>
            <person name="Tartarini S."/>
            <person name="Tonutti P."/>
            <person name="Arus P."/>
            <person name="Orellana A."/>
            <person name="Wells C."/>
            <person name="Main D."/>
            <person name="Vizzotto G."/>
            <person name="Silva H."/>
            <person name="Salamini F."/>
            <person name="Schmutz J."/>
            <person name="Morgante M."/>
            <person name="Rokhsar D.S."/>
        </authorList>
    </citation>
    <scope>NUCLEOTIDE SEQUENCE [LARGE SCALE GENOMIC DNA]</scope>
    <source>
        <strain evidence="15">cv. Nemared</strain>
    </source>
</reference>
<comment type="similarity">
    <text evidence="9">Belongs to the monovalent cation:proton antiporter 2 (CPA2) transporter (TC 2.A.37) family. CHX (TC 2.A.37.4) subfamily.</text>
</comment>
<dbReference type="eggNOG" id="KOG1650">
    <property type="taxonomic scope" value="Eukaryota"/>
</dbReference>
<dbReference type="GO" id="GO:0098662">
    <property type="term" value="P:inorganic cation transmembrane transport"/>
    <property type="evidence" value="ECO:0000318"/>
    <property type="project" value="GO_Central"/>
</dbReference>
<dbReference type="Pfam" id="PF23256">
    <property type="entry name" value="CHX17_2nd"/>
    <property type="match status" value="1"/>
</dbReference>
<evidence type="ECO:0000313" key="15">
    <source>
        <dbReference type="Proteomes" id="UP000006882"/>
    </source>
</evidence>
<feature type="transmembrane region" description="Helical" evidence="10">
    <location>
        <begin position="211"/>
        <end position="233"/>
    </location>
</feature>
<evidence type="ECO:0000259" key="11">
    <source>
        <dbReference type="Pfam" id="PF00999"/>
    </source>
</evidence>
<feature type="domain" description="Cation/H(+) antiporter central" evidence="12">
    <location>
        <begin position="502"/>
        <end position="631"/>
    </location>
</feature>
<dbReference type="GO" id="GO:1902600">
    <property type="term" value="P:proton transmembrane transport"/>
    <property type="evidence" value="ECO:0007669"/>
    <property type="project" value="InterPro"/>
</dbReference>
<dbReference type="Pfam" id="PF23259">
    <property type="entry name" value="CHX17_C"/>
    <property type="match status" value="1"/>
</dbReference>
<dbReference type="InterPro" id="IPR057290">
    <property type="entry name" value="CHX17_C"/>
</dbReference>
<keyword evidence="3" id="KW-0633">Potassium transport</keyword>
<dbReference type="PANTHER" id="PTHR32468:SF108">
    <property type="entry name" value="CATION_H(+) ANTIPORTER 15-LIKE"/>
    <property type="match status" value="1"/>
</dbReference>
<evidence type="ECO:0000256" key="6">
    <source>
        <dbReference type="ARBA" id="ARBA00022989"/>
    </source>
</evidence>
<dbReference type="GO" id="GO:0015297">
    <property type="term" value="F:antiporter activity"/>
    <property type="evidence" value="ECO:0007669"/>
    <property type="project" value="InterPro"/>
</dbReference>
<keyword evidence="8 10" id="KW-0472">Membrane</keyword>
<dbReference type="SMR" id="A0A251QLL9"/>
<feature type="transmembrane region" description="Helical" evidence="10">
    <location>
        <begin position="331"/>
        <end position="351"/>
    </location>
</feature>
<keyword evidence="7" id="KW-0406">Ion transport</keyword>
<keyword evidence="15" id="KW-1185">Reference proteome</keyword>
<dbReference type="OrthoDB" id="1612738at2759"/>
<name>A0A251QLL9_PRUPE</name>
<evidence type="ECO:0000256" key="7">
    <source>
        <dbReference type="ARBA" id="ARBA00023065"/>
    </source>
</evidence>
<dbReference type="PANTHER" id="PTHR32468">
    <property type="entry name" value="CATION/H + ANTIPORTER"/>
    <property type="match status" value="1"/>
</dbReference>
<keyword evidence="5" id="KW-0630">Potassium</keyword>
<feature type="transmembrane region" description="Helical" evidence="10">
    <location>
        <begin position="114"/>
        <end position="131"/>
    </location>
</feature>
<feature type="transmembrane region" description="Helical" evidence="10">
    <location>
        <begin position="245"/>
        <end position="267"/>
    </location>
</feature>
<dbReference type="GO" id="GO:0016020">
    <property type="term" value="C:membrane"/>
    <property type="evidence" value="ECO:0007669"/>
    <property type="project" value="UniProtKB-SubCell"/>
</dbReference>
<keyword evidence="4 10" id="KW-0812">Transmembrane</keyword>
<evidence type="ECO:0000256" key="8">
    <source>
        <dbReference type="ARBA" id="ARBA00023136"/>
    </source>
</evidence>
<dbReference type="InterPro" id="IPR050794">
    <property type="entry name" value="CPA2_transporter"/>
</dbReference>
<evidence type="ECO:0000256" key="2">
    <source>
        <dbReference type="ARBA" id="ARBA00022448"/>
    </source>
</evidence>
<feature type="transmembrane region" description="Helical" evidence="10">
    <location>
        <begin position="46"/>
        <end position="65"/>
    </location>
</feature>
<dbReference type="Gene3D" id="1.20.1530.20">
    <property type="match status" value="1"/>
</dbReference>
<feature type="transmembrane region" description="Helical" evidence="10">
    <location>
        <begin position="363"/>
        <end position="383"/>
    </location>
</feature>
<evidence type="ECO:0000256" key="9">
    <source>
        <dbReference type="ARBA" id="ARBA00038341"/>
    </source>
</evidence>
<evidence type="ECO:0000256" key="4">
    <source>
        <dbReference type="ARBA" id="ARBA00022692"/>
    </source>
</evidence>
<dbReference type="Pfam" id="PF00999">
    <property type="entry name" value="Na_H_Exchanger"/>
    <property type="match status" value="1"/>
</dbReference>
<feature type="transmembrane region" description="Helical" evidence="10">
    <location>
        <begin position="77"/>
        <end position="94"/>
    </location>
</feature>
<evidence type="ECO:0000259" key="12">
    <source>
        <dbReference type="Pfam" id="PF23256"/>
    </source>
</evidence>
<proteinExistence type="inferred from homology"/>
<dbReference type="GO" id="GO:0006813">
    <property type="term" value="P:potassium ion transport"/>
    <property type="evidence" value="ECO:0007669"/>
    <property type="project" value="UniProtKB-KW"/>
</dbReference>
<keyword evidence="2" id="KW-0813">Transport</keyword>
<evidence type="ECO:0000256" key="3">
    <source>
        <dbReference type="ARBA" id="ARBA00022538"/>
    </source>
</evidence>
<evidence type="ECO:0000259" key="13">
    <source>
        <dbReference type="Pfam" id="PF23259"/>
    </source>
</evidence>
<sequence length="800" mass="89242">MDVLKLGGTEMINRTQTILAIRRTVCVPVQRIDSEGIWFKDNPLDFTYPLMLFQIILLVLISRALYCLLRPLGQTKFVCNLLGGIILGPSLVGHNKALRDKLMFGGKEVGLSDTLARVGVIYSVFLISVKYDMATFKMKAKNGWKISLVGFLFPSAVTSSLVYTNASTISGLSGGTFFLLALTFSLSFTYFPVVAEALDELNLMTSELGQLAMSSATINDIIQWIFTVVHLIVIQRSINYGAKTLVSLLALILFTVFVIQPVIKWIVKRTPEGQEVKDGYVIAMQLMPLVMAFLSDIIGMRPEAGPVLLGLVVPNGPPLGAALVQKTEFVVSEIFLPLFFFRVGLTVNVYSVDDWSSFRKLQLMLTMSYVAKIIAVTVIALCCKIRLRNAFLLSMMMSMKGLIELIVYDAWKAVKDIDEQFFTHIVLSALVMTMIASPLVLFMYTPPRASETILSRIRNIQSMPSNSDMFRILCCFHNEESIPNIISLLEASNPTPSSPIYAYVVHAVELVGRAVPRLVAFNIEKQNKKYTRQNSATRQMVRAFDNYLKISSGPVIIQAYTMIAPYKCMHESLFRLADDKFVPLIIIPFHENHPGVVGPSMVAAIRHFNANVQLYSQCTVGILVDRGMSCPLSSIHFSCNVALFFIGGADDREALAFTARMSGNPNVGMTVFRIALRSKLKERNEEEQVDAKLDESLMDEFRLRNIENDLLDWREIEVDDNVQLMDAVMNSQGSYDLVMVGRRHADMTLRDEEMTEFVENAELGVIGDIVASSDFCGGQMNVLVIQESRELGYGAFRSGL</sequence>
<organism evidence="14 15">
    <name type="scientific">Prunus persica</name>
    <name type="common">Peach</name>
    <name type="synonym">Amygdalus persica</name>
    <dbReference type="NCBI Taxonomy" id="3760"/>
    <lineage>
        <taxon>Eukaryota</taxon>
        <taxon>Viridiplantae</taxon>
        <taxon>Streptophyta</taxon>
        <taxon>Embryophyta</taxon>
        <taxon>Tracheophyta</taxon>
        <taxon>Spermatophyta</taxon>
        <taxon>Magnoliopsida</taxon>
        <taxon>eudicotyledons</taxon>
        <taxon>Gunneridae</taxon>
        <taxon>Pentapetalae</taxon>
        <taxon>rosids</taxon>
        <taxon>fabids</taxon>
        <taxon>Rosales</taxon>
        <taxon>Rosaceae</taxon>
        <taxon>Amygdaloideae</taxon>
        <taxon>Amygdaleae</taxon>
        <taxon>Prunus</taxon>
    </lineage>
</organism>
<evidence type="ECO:0000313" key="14">
    <source>
        <dbReference type="EMBL" id="ONI24711.1"/>
    </source>
</evidence>
<feature type="transmembrane region" description="Helical" evidence="10">
    <location>
        <begin position="390"/>
        <end position="408"/>
    </location>
</feature>
<dbReference type="Gramene" id="ONI24711">
    <property type="protein sequence ID" value="ONI24711"/>
    <property type="gene ID" value="PRUPE_2G257100"/>
</dbReference>
<dbReference type="InterPro" id="IPR038770">
    <property type="entry name" value="Na+/solute_symporter_sf"/>
</dbReference>
<dbReference type="GO" id="GO:0012505">
    <property type="term" value="C:endomembrane system"/>
    <property type="evidence" value="ECO:0000318"/>
    <property type="project" value="GO_Central"/>
</dbReference>
<feature type="domain" description="Cation/H+ exchanger transmembrane" evidence="11">
    <location>
        <begin position="59"/>
        <end position="437"/>
    </location>
</feature>
<dbReference type="InterPro" id="IPR057291">
    <property type="entry name" value="CHX17_2nd"/>
</dbReference>
<evidence type="ECO:0000256" key="10">
    <source>
        <dbReference type="SAM" id="Phobius"/>
    </source>
</evidence>
<feature type="transmembrane region" description="Helical" evidence="10">
    <location>
        <begin position="169"/>
        <end position="191"/>
    </location>
</feature>
<dbReference type="GO" id="GO:0006885">
    <property type="term" value="P:regulation of pH"/>
    <property type="evidence" value="ECO:0000318"/>
    <property type="project" value="GO_Central"/>
</dbReference>
<dbReference type="AlphaFoldDB" id="A0A251QLL9"/>